<dbReference type="AlphaFoldDB" id="A0A5C8ZU50"/>
<evidence type="ECO:0000313" key="6">
    <source>
        <dbReference type="Proteomes" id="UP000321039"/>
    </source>
</evidence>
<dbReference type="GO" id="GO:0004419">
    <property type="term" value="F:hydroxymethylglutaryl-CoA lyase activity"/>
    <property type="evidence" value="ECO:0007669"/>
    <property type="project" value="TreeGrafter"/>
</dbReference>
<comment type="similarity">
    <text evidence="1">Belongs to the HMG-CoA lyase family.</text>
</comment>
<dbReference type="CDD" id="cd07938">
    <property type="entry name" value="DRE_TIM_HMGL"/>
    <property type="match status" value="1"/>
</dbReference>
<keyword evidence="2" id="KW-0479">Metal-binding</keyword>
<evidence type="ECO:0000256" key="2">
    <source>
        <dbReference type="ARBA" id="ARBA00022723"/>
    </source>
</evidence>
<sequence>MGEQVIINDVGPRDGLQNQPRILSVEERVQLVQALADAGMNYIEAGAFVSPKAVPAMAGTDQVMARLQALEGVALSALIPNARGYELARAAGVNTVAMVLYASDGMAQANVKMTRQEAEADAAAIIARAREEGARVIATISVAFACPFDGDTDPALVRDIAQRFAELGADRIVIADTIGAANPQQVRELMDPLVPAVGSERLGCHFHDTRAMGLANVFAALESGVRYFDASIGGLGGCPFAPGASGNVATEDVVMMLEQMGYSTGIDLDRLLRASDLSETLTGTAPGGRAKRWLKPWLEKQVSACTA</sequence>
<dbReference type="InterPro" id="IPR043594">
    <property type="entry name" value="HMGL"/>
</dbReference>
<dbReference type="SUPFAM" id="SSF51569">
    <property type="entry name" value="Aldolase"/>
    <property type="match status" value="1"/>
</dbReference>
<dbReference type="Pfam" id="PF00682">
    <property type="entry name" value="HMGL-like"/>
    <property type="match status" value="1"/>
</dbReference>
<dbReference type="InterPro" id="IPR013785">
    <property type="entry name" value="Aldolase_TIM"/>
</dbReference>
<dbReference type="GO" id="GO:0046872">
    <property type="term" value="F:metal ion binding"/>
    <property type="evidence" value="ECO:0007669"/>
    <property type="project" value="UniProtKB-KW"/>
</dbReference>
<evidence type="ECO:0000313" key="5">
    <source>
        <dbReference type="EMBL" id="TXS92033.1"/>
    </source>
</evidence>
<protein>
    <submittedName>
        <fullName evidence="5">Hydroxymethylglutaryl-CoA lyase</fullName>
    </submittedName>
</protein>
<dbReference type="PROSITE" id="PS50991">
    <property type="entry name" value="PYR_CT"/>
    <property type="match status" value="1"/>
</dbReference>
<gene>
    <name evidence="5" type="ORF">FV139_15010</name>
</gene>
<accession>A0A5C8ZU50</accession>
<dbReference type="RefSeq" id="WP_148069272.1">
    <property type="nucleotide sequence ID" value="NZ_VRZA01000005.1"/>
</dbReference>
<dbReference type="Proteomes" id="UP000321039">
    <property type="component" value="Unassembled WGS sequence"/>
</dbReference>
<dbReference type="NCBIfam" id="NF004283">
    <property type="entry name" value="PRK05692.1"/>
    <property type="match status" value="1"/>
</dbReference>
<dbReference type="PANTHER" id="PTHR42738:SF7">
    <property type="entry name" value="HYDROXYMETHYLGLUTARYL-COA LYASE"/>
    <property type="match status" value="1"/>
</dbReference>
<name>A0A5C8ZU50_9GAMM</name>
<keyword evidence="3 5" id="KW-0456">Lyase</keyword>
<keyword evidence="6" id="KW-1185">Reference proteome</keyword>
<dbReference type="PANTHER" id="PTHR42738">
    <property type="entry name" value="HYDROXYMETHYLGLUTARYL-COA LYASE"/>
    <property type="match status" value="1"/>
</dbReference>
<comment type="caution">
    <text evidence="5">The sequence shown here is derived from an EMBL/GenBank/DDBJ whole genome shotgun (WGS) entry which is preliminary data.</text>
</comment>
<evidence type="ECO:0000256" key="3">
    <source>
        <dbReference type="ARBA" id="ARBA00023239"/>
    </source>
</evidence>
<organism evidence="5 6">
    <name type="scientific">Parahaliea maris</name>
    <dbReference type="NCBI Taxonomy" id="2716870"/>
    <lineage>
        <taxon>Bacteria</taxon>
        <taxon>Pseudomonadati</taxon>
        <taxon>Pseudomonadota</taxon>
        <taxon>Gammaproteobacteria</taxon>
        <taxon>Cellvibrionales</taxon>
        <taxon>Halieaceae</taxon>
        <taxon>Parahaliea</taxon>
    </lineage>
</organism>
<feature type="domain" description="Pyruvate carboxyltransferase" evidence="4">
    <location>
        <begin position="5"/>
        <end position="272"/>
    </location>
</feature>
<dbReference type="FunFam" id="3.20.20.70:FF:000071">
    <property type="entry name" value="Hydroxymethylglutaryl-CoA lyase"/>
    <property type="match status" value="1"/>
</dbReference>
<proteinExistence type="inferred from homology"/>
<dbReference type="GO" id="GO:0046951">
    <property type="term" value="P:ketone body biosynthetic process"/>
    <property type="evidence" value="ECO:0007669"/>
    <property type="project" value="TreeGrafter"/>
</dbReference>
<dbReference type="InterPro" id="IPR000891">
    <property type="entry name" value="PYR_CT"/>
</dbReference>
<dbReference type="Gene3D" id="3.20.20.70">
    <property type="entry name" value="Aldolase class I"/>
    <property type="match status" value="1"/>
</dbReference>
<reference evidence="5 6" key="1">
    <citation type="submission" date="2019-08" db="EMBL/GenBank/DDBJ databases">
        <title>Parahaliea maris sp. nov., isolated from the surface seawater.</title>
        <authorList>
            <person name="Liu Y."/>
        </authorList>
    </citation>
    <scope>NUCLEOTIDE SEQUENCE [LARGE SCALE GENOMIC DNA]</scope>
    <source>
        <strain evidence="5 6">HSLHS9</strain>
    </source>
</reference>
<dbReference type="EMBL" id="VRZA01000005">
    <property type="protein sequence ID" value="TXS92033.1"/>
    <property type="molecule type" value="Genomic_DNA"/>
</dbReference>
<evidence type="ECO:0000256" key="1">
    <source>
        <dbReference type="ARBA" id="ARBA00009405"/>
    </source>
</evidence>
<evidence type="ECO:0000259" key="4">
    <source>
        <dbReference type="PROSITE" id="PS50991"/>
    </source>
</evidence>
<dbReference type="GO" id="GO:0006552">
    <property type="term" value="P:L-leucine catabolic process"/>
    <property type="evidence" value="ECO:0007669"/>
    <property type="project" value="TreeGrafter"/>
</dbReference>